<dbReference type="OrthoDB" id="8781333at2"/>
<keyword evidence="2" id="KW-1185">Reference proteome</keyword>
<dbReference type="EMBL" id="LROM01000123">
    <property type="protein sequence ID" value="OEZ95505.1"/>
    <property type="molecule type" value="Genomic_DNA"/>
</dbReference>
<evidence type="ECO:0000313" key="1">
    <source>
        <dbReference type="EMBL" id="OEZ95505.1"/>
    </source>
</evidence>
<organism evidence="1 2">
    <name type="scientific">Duganella phyllosphaerae</name>
    <dbReference type="NCBI Taxonomy" id="762836"/>
    <lineage>
        <taxon>Bacteria</taxon>
        <taxon>Pseudomonadati</taxon>
        <taxon>Pseudomonadota</taxon>
        <taxon>Betaproteobacteria</taxon>
        <taxon>Burkholderiales</taxon>
        <taxon>Oxalobacteraceae</taxon>
        <taxon>Telluria group</taxon>
        <taxon>Duganella</taxon>
    </lineage>
</organism>
<dbReference type="AlphaFoldDB" id="A0A1E7WCU4"/>
<proteinExistence type="predicted"/>
<dbReference type="RefSeq" id="WP_070250888.1">
    <property type="nucleotide sequence ID" value="NZ_LROM01000123.1"/>
</dbReference>
<accession>A0A1E7WCU4</accession>
<gene>
    <name evidence="1" type="ORF">DUPY_42790</name>
</gene>
<dbReference type="Proteomes" id="UP000175989">
    <property type="component" value="Unassembled WGS sequence"/>
</dbReference>
<evidence type="ECO:0000313" key="2">
    <source>
        <dbReference type="Proteomes" id="UP000175989"/>
    </source>
</evidence>
<protein>
    <submittedName>
        <fullName evidence="1">Uncharacterized protein</fullName>
    </submittedName>
</protein>
<sequence>MFFHKIAETKDVYFSPSEVQLRDGKPVLKIGGLIFHSAIVAEDIRVVQEGCTARILIDMALTSPGKSGRFEATVPLSDNVERVVFGSTGKELWCRKSSGQST</sequence>
<name>A0A1E7WCU4_9BURK</name>
<reference evidence="2" key="1">
    <citation type="journal article" date="2016" name="Front. Microbiol.">
        <title>Molecular Keys to the Janthinobacterium and Duganella spp. Interaction with the Plant Pathogen Fusarium graminearum.</title>
        <authorList>
            <person name="Haack F.S."/>
            <person name="Poehlein A."/>
            <person name="Kroger C."/>
            <person name="Voigt C.A."/>
            <person name="Piepenbring M."/>
            <person name="Bode H.B."/>
            <person name="Daniel R."/>
            <person name="Schafer W."/>
            <person name="Streit W.R."/>
        </authorList>
    </citation>
    <scope>NUCLEOTIDE SEQUENCE [LARGE SCALE GENOMIC DNA]</scope>
    <source>
        <strain evidence="2">T54</strain>
    </source>
</reference>
<comment type="caution">
    <text evidence="1">The sequence shown here is derived from an EMBL/GenBank/DDBJ whole genome shotgun (WGS) entry which is preliminary data.</text>
</comment>